<dbReference type="Gene3D" id="2.10.25.10">
    <property type="entry name" value="Laminin"/>
    <property type="match status" value="1"/>
</dbReference>
<reference evidence="3" key="1">
    <citation type="journal article" date="2011" name="PLoS ONE">
        <title>A deep insight into the sialotranscriptome of the gulf coast tick, Amblyomma maculatum.</title>
        <authorList>
            <person name="Karim S."/>
            <person name="Singh P."/>
            <person name="Ribeiro J.M."/>
        </authorList>
    </citation>
    <scope>NUCLEOTIDE SEQUENCE</scope>
    <source>
        <tissue evidence="3">Salivary gland</tissue>
    </source>
</reference>
<proteinExistence type="evidence at transcript level"/>
<organism evidence="3">
    <name type="scientific">Amblyomma maculatum</name>
    <name type="common">Gulf Coast tick</name>
    <dbReference type="NCBI Taxonomy" id="34609"/>
    <lineage>
        <taxon>Eukaryota</taxon>
        <taxon>Metazoa</taxon>
        <taxon>Ecdysozoa</taxon>
        <taxon>Arthropoda</taxon>
        <taxon>Chelicerata</taxon>
        <taxon>Arachnida</taxon>
        <taxon>Acari</taxon>
        <taxon>Parasitiformes</taxon>
        <taxon>Ixodida</taxon>
        <taxon>Ixodoidea</taxon>
        <taxon>Ixodidae</taxon>
        <taxon>Amblyomminae</taxon>
        <taxon>Amblyomma</taxon>
    </lineage>
</organism>
<dbReference type="SUPFAM" id="SSF57567">
    <property type="entry name" value="Serine protease inhibitors"/>
    <property type="match status" value="1"/>
</dbReference>
<dbReference type="InterPro" id="IPR002919">
    <property type="entry name" value="TIL_dom"/>
</dbReference>
<sequence length="134" mass="14487">MANGTTAFILLLLALCAVILLANGQAAPQALGAPAAAATFGGRYPVWPPLKPGRRRCPSGETFRRCVSSSCGERKCWQVGRPRPVGCTLDCVTGCFCKWHLYRNSNGRCVQARQCRKRLPVPYPGIRLSGGKPE</sequence>
<dbReference type="Pfam" id="PF01826">
    <property type="entry name" value="TIL"/>
    <property type="match status" value="1"/>
</dbReference>
<feature type="signal peptide" evidence="1">
    <location>
        <begin position="1"/>
        <end position="24"/>
    </location>
</feature>
<dbReference type="CDD" id="cd19941">
    <property type="entry name" value="TIL"/>
    <property type="match status" value="1"/>
</dbReference>
<protein>
    <recommendedName>
        <fullName evidence="2">TIL domain-containing protein</fullName>
    </recommendedName>
</protein>
<feature type="domain" description="TIL" evidence="2">
    <location>
        <begin position="57"/>
        <end position="115"/>
    </location>
</feature>
<dbReference type="InterPro" id="IPR036084">
    <property type="entry name" value="Ser_inhib-like_sf"/>
</dbReference>
<evidence type="ECO:0000256" key="1">
    <source>
        <dbReference type="SAM" id="SignalP"/>
    </source>
</evidence>
<evidence type="ECO:0000259" key="2">
    <source>
        <dbReference type="Pfam" id="PF01826"/>
    </source>
</evidence>
<dbReference type="AlphaFoldDB" id="G3MRF4"/>
<feature type="chain" id="PRO_5003447305" description="TIL domain-containing protein" evidence="1">
    <location>
        <begin position="25"/>
        <end position="134"/>
    </location>
</feature>
<evidence type="ECO:0000313" key="3">
    <source>
        <dbReference type="EMBL" id="AEO36072.1"/>
    </source>
</evidence>
<accession>G3MRF4</accession>
<name>G3MRF4_AMBMU</name>
<keyword evidence="1" id="KW-0732">Signal</keyword>
<dbReference type="EMBL" id="JO844455">
    <property type="protein sequence ID" value="AEO36072.1"/>
    <property type="molecule type" value="mRNA"/>
</dbReference>